<evidence type="ECO:0000313" key="2">
    <source>
        <dbReference type="Proteomes" id="UP001239909"/>
    </source>
</evidence>
<keyword evidence="2" id="KW-1185">Reference proteome</keyword>
<sequence length="202" mass="21266">MTGRQAPHLLTLGPEGTNHALVARRYLAFHGAGRARLGLVDDFFAALARIAAGEADLLLMAAVHADCAAVVAEAHFSHGIHVVDTFISSSRALAILTRAGIARPRSIALQPATRGYADLSAWAEQIEAPSTMAVAEGLLAGRFESGLTVRDLADAHPGRFRVDREIGSVDDPWILLGRARVAGQGLVAWPDGPGARLLRGEG</sequence>
<comment type="caution">
    <text evidence="1">The sequence shown here is derived from an EMBL/GenBank/DDBJ whole genome shotgun (WGS) entry which is preliminary data.</text>
</comment>
<protein>
    <submittedName>
        <fullName evidence="1">Uncharacterized protein</fullName>
    </submittedName>
</protein>
<proteinExistence type="predicted"/>
<evidence type="ECO:0000313" key="1">
    <source>
        <dbReference type="EMBL" id="GMG83098.1"/>
    </source>
</evidence>
<dbReference type="Proteomes" id="UP001239909">
    <property type="component" value="Unassembled WGS sequence"/>
</dbReference>
<name>A0ABQ6LP97_9RHOB</name>
<reference evidence="1 2" key="1">
    <citation type="submission" date="2023-04" db="EMBL/GenBank/DDBJ databases">
        <title>Marinoamorphus aggregata gen. nov., sp. Nov., isolate from tissue of brittle star Ophioplocus japonicus.</title>
        <authorList>
            <person name="Kawano K."/>
            <person name="Sawayama S."/>
            <person name="Nakagawa S."/>
        </authorList>
    </citation>
    <scope>NUCLEOTIDE SEQUENCE [LARGE SCALE GENOMIC DNA]</scope>
    <source>
        <strain evidence="1 2">NKW23</strain>
    </source>
</reference>
<dbReference type="RefSeq" id="WP_285671895.1">
    <property type="nucleotide sequence ID" value="NZ_BSYI01000016.1"/>
</dbReference>
<organism evidence="1 2">
    <name type="scientific">Paralimibaculum aggregatum</name>
    <dbReference type="NCBI Taxonomy" id="3036245"/>
    <lineage>
        <taxon>Bacteria</taxon>
        <taxon>Pseudomonadati</taxon>
        <taxon>Pseudomonadota</taxon>
        <taxon>Alphaproteobacteria</taxon>
        <taxon>Rhodobacterales</taxon>
        <taxon>Paracoccaceae</taxon>
        <taxon>Paralimibaculum</taxon>
    </lineage>
</organism>
<gene>
    <name evidence="1" type="ORF">LNKW23_23110</name>
</gene>
<dbReference type="EMBL" id="BSYI01000016">
    <property type="protein sequence ID" value="GMG83098.1"/>
    <property type="molecule type" value="Genomic_DNA"/>
</dbReference>
<accession>A0ABQ6LP97</accession>